<dbReference type="AlphaFoldDB" id="A0A2T0FLH9"/>
<evidence type="ECO:0000256" key="1">
    <source>
        <dbReference type="SAM" id="MobiDB-lite"/>
    </source>
</evidence>
<sequence>MKFAFVAAIISAVSAASLPYCPLPEPAQPEAPSAPAPPASSTAPAPPASSSPGSSSSGFAVGDVVGIITIHSGSDVQFQGVGVNPDNKLGIHATTENVNYVLEKGNSDGTFQVKIQNTNNFLAVTAGYLEIQPSAGMDWTIDGSDLVLSTAGNRGFVVCPSDGNTIKYSSDNCSDPVGVALHLVKPGSSP</sequence>
<gene>
    <name evidence="3" type="ORF">B9G98_03452</name>
</gene>
<dbReference type="RefSeq" id="XP_024665777.1">
    <property type="nucleotide sequence ID" value="XM_024810009.1"/>
</dbReference>
<evidence type="ECO:0000313" key="4">
    <source>
        <dbReference type="Proteomes" id="UP000238350"/>
    </source>
</evidence>
<evidence type="ECO:0000313" key="3">
    <source>
        <dbReference type="EMBL" id="PRT55832.1"/>
    </source>
</evidence>
<organism evidence="3 4">
    <name type="scientific">Wickerhamiella sorbophila</name>
    <dbReference type="NCBI Taxonomy" id="45607"/>
    <lineage>
        <taxon>Eukaryota</taxon>
        <taxon>Fungi</taxon>
        <taxon>Dikarya</taxon>
        <taxon>Ascomycota</taxon>
        <taxon>Saccharomycotina</taxon>
        <taxon>Dipodascomycetes</taxon>
        <taxon>Dipodascales</taxon>
        <taxon>Trichomonascaceae</taxon>
        <taxon>Wickerhamiella</taxon>
    </lineage>
</organism>
<feature type="signal peptide" evidence="2">
    <location>
        <begin position="1"/>
        <end position="15"/>
    </location>
</feature>
<name>A0A2T0FLH9_9ASCO</name>
<accession>A0A2T0FLH9</accession>
<keyword evidence="4" id="KW-1185">Reference proteome</keyword>
<feature type="compositionally biased region" description="Pro residues" evidence="1">
    <location>
        <begin position="26"/>
        <end position="49"/>
    </location>
</feature>
<dbReference type="EMBL" id="NDIQ01000022">
    <property type="protein sequence ID" value="PRT55832.1"/>
    <property type="molecule type" value="Genomic_DNA"/>
</dbReference>
<proteinExistence type="predicted"/>
<evidence type="ECO:0000256" key="2">
    <source>
        <dbReference type="SAM" id="SignalP"/>
    </source>
</evidence>
<reference evidence="3 4" key="1">
    <citation type="submission" date="2017-04" db="EMBL/GenBank/DDBJ databases">
        <title>Genome sequencing of [Candida] sorbophila.</title>
        <authorList>
            <person name="Ahn J.O."/>
        </authorList>
    </citation>
    <scope>NUCLEOTIDE SEQUENCE [LARGE SCALE GENOMIC DNA]</scope>
    <source>
        <strain evidence="3 4">DS02</strain>
    </source>
</reference>
<feature type="region of interest" description="Disordered" evidence="1">
    <location>
        <begin position="26"/>
        <end position="56"/>
    </location>
</feature>
<dbReference type="GeneID" id="36517200"/>
<dbReference type="Proteomes" id="UP000238350">
    <property type="component" value="Unassembled WGS sequence"/>
</dbReference>
<protein>
    <submittedName>
        <fullName evidence="3">Uncharacterized protein</fullName>
    </submittedName>
</protein>
<feature type="chain" id="PRO_5015426424" evidence="2">
    <location>
        <begin position="16"/>
        <end position="190"/>
    </location>
</feature>
<comment type="caution">
    <text evidence="3">The sequence shown here is derived from an EMBL/GenBank/DDBJ whole genome shotgun (WGS) entry which is preliminary data.</text>
</comment>
<keyword evidence="2" id="KW-0732">Signal</keyword>